<evidence type="ECO:0000256" key="1">
    <source>
        <dbReference type="SAM" id="MobiDB-lite"/>
    </source>
</evidence>
<proteinExistence type="predicted"/>
<sequence>MPQYGIRQFIITLSSSQRTHTHQPLTPTRAFTSRLGSDHPPPPRLRGNSSSLPDHLRDPQTRSSSVGRDPATPHNTSKTRSLGREVRGRSARGPVSTPRSEPSRALRGGAVAR</sequence>
<evidence type="ECO:0000313" key="3">
    <source>
        <dbReference type="Proteomes" id="UP000183180"/>
    </source>
</evidence>
<accession>A0A1H2J4F3</accession>
<organism evidence="2 3">
    <name type="scientific">Gordonia westfalica</name>
    <dbReference type="NCBI Taxonomy" id="158898"/>
    <lineage>
        <taxon>Bacteria</taxon>
        <taxon>Bacillati</taxon>
        <taxon>Actinomycetota</taxon>
        <taxon>Actinomycetes</taxon>
        <taxon>Mycobacteriales</taxon>
        <taxon>Gordoniaceae</taxon>
        <taxon>Gordonia</taxon>
    </lineage>
</organism>
<protein>
    <submittedName>
        <fullName evidence="2">Uncharacterized protein</fullName>
    </submittedName>
</protein>
<feature type="compositionally biased region" description="Polar residues" evidence="1">
    <location>
        <begin position="12"/>
        <end position="35"/>
    </location>
</feature>
<dbReference type="Proteomes" id="UP000183180">
    <property type="component" value="Unassembled WGS sequence"/>
</dbReference>
<gene>
    <name evidence="2" type="ORF">SAMN04488548_1341727</name>
</gene>
<dbReference type="AlphaFoldDB" id="A0A1H2J4F3"/>
<dbReference type="EMBL" id="FNLM01000034">
    <property type="protein sequence ID" value="SDU51334.1"/>
    <property type="molecule type" value="Genomic_DNA"/>
</dbReference>
<evidence type="ECO:0000313" key="2">
    <source>
        <dbReference type="EMBL" id="SDU51334.1"/>
    </source>
</evidence>
<reference evidence="2 3" key="1">
    <citation type="submission" date="2016-10" db="EMBL/GenBank/DDBJ databases">
        <authorList>
            <person name="de Groot N.N."/>
        </authorList>
    </citation>
    <scope>NUCLEOTIDE SEQUENCE [LARGE SCALE GENOMIC DNA]</scope>
    <source>
        <strain evidence="2 3">DSM 44215</strain>
    </source>
</reference>
<feature type="region of interest" description="Disordered" evidence="1">
    <location>
        <begin position="12"/>
        <end position="113"/>
    </location>
</feature>
<name>A0A1H2J4F3_9ACTN</name>